<dbReference type="Proteomes" id="UP000618051">
    <property type="component" value="Unassembled WGS sequence"/>
</dbReference>
<dbReference type="EMBL" id="JADDUC020000033">
    <property type="protein sequence ID" value="KAI1230007.1"/>
    <property type="molecule type" value="Genomic_DNA"/>
</dbReference>
<feature type="chain" id="PRO_5032370883" evidence="2">
    <location>
        <begin position="21"/>
        <end position="136"/>
    </location>
</feature>
<name>A0A835NHH4_9PASS</name>
<dbReference type="AlphaFoldDB" id="A0A835NHH4"/>
<evidence type="ECO:0000256" key="1">
    <source>
        <dbReference type="SAM" id="MobiDB-lite"/>
    </source>
</evidence>
<proteinExistence type="predicted"/>
<evidence type="ECO:0000313" key="5">
    <source>
        <dbReference type="Proteomes" id="UP000618051"/>
    </source>
</evidence>
<evidence type="ECO:0000313" key="3">
    <source>
        <dbReference type="EMBL" id="KAG0114755.1"/>
    </source>
</evidence>
<dbReference type="OrthoDB" id="9218380at2759"/>
<accession>A0A835NHH4</accession>
<feature type="region of interest" description="Disordered" evidence="1">
    <location>
        <begin position="84"/>
        <end position="116"/>
    </location>
</feature>
<protein>
    <submittedName>
        <fullName evidence="3">Uncharacterized protein</fullName>
    </submittedName>
</protein>
<reference evidence="3" key="1">
    <citation type="submission" date="2020-10" db="EMBL/GenBank/DDBJ databases">
        <title>Feather gene expression reveals the developmental basis of iridescence in African starlings.</title>
        <authorList>
            <person name="Rubenstein D.R."/>
        </authorList>
    </citation>
    <scope>NUCLEOTIDE SEQUENCE</scope>
    <source>
        <strain evidence="3">SS15</strain>
        <tissue evidence="3">Liver</tissue>
    </source>
</reference>
<feature type="signal peptide" evidence="2">
    <location>
        <begin position="1"/>
        <end position="20"/>
    </location>
</feature>
<sequence>MNFCFAVLLVLHSLPGKAELEDDLEEIAQDLYDYMAHLSNYYYSTEDYYYDNITATPATYMYELDSNETSTFGDMDWEKFFSEENSTTEVPGLPDTNAAGDSRDAEDSQDSQESFGSSLQGHLTLIILLSFLGLLL</sequence>
<gene>
    <name evidence="4" type="ORF">IHE44_0010726</name>
    <name evidence="3" type="ORF">IHE44_007287</name>
</gene>
<keyword evidence="5" id="KW-1185">Reference proteome</keyword>
<evidence type="ECO:0000256" key="2">
    <source>
        <dbReference type="SAM" id="SignalP"/>
    </source>
</evidence>
<evidence type="ECO:0000313" key="4">
    <source>
        <dbReference type="EMBL" id="KAI1230007.1"/>
    </source>
</evidence>
<reference evidence="4 5" key="2">
    <citation type="journal article" date="2021" name="J. Hered.">
        <title>Feather Gene Expression Elucidates the Developmental Basis of Plumage Iridescence in African Starlings.</title>
        <authorList>
            <person name="Rubenstein D.R."/>
            <person name="Corvelo A."/>
            <person name="MacManes M.D."/>
            <person name="Maia R."/>
            <person name="Narzisi G."/>
            <person name="Rousaki A."/>
            <person name="Vandenabeele P."/>
            <person name="Shawkey M.D."/>
            <person name="Solomon J."/>
        </authorList>
    </citation>
    <scope>NUCLEOTIDE SEQUENCE [LARGE SCALE GENOMIC DNA]</scope>
    <source>
        <strain evidence="4">SS15</strain>
    </source>
</reference>
<keyword evidence="2" id="KW-0732">Signal</keyword>
<organism evidence="3">
    <name type="scientific">Lamprotornis superbus</name>
    <dbReference type="NCBI Taxonomy" id="245042"/>
    <lineage>
        <taxon>Eukaryota</taxon>
        <taxon>Metazoa</taxon>
        <taxon>Chordata</taxon>
        <taxon>Craniata</taxon>
        <taxon>Vertebrata</taxon>
        <taxon>Euteleostomi</taxon>
        <taxon>Archelosauria</taxon>
        <taxon>Archosauria</taxon>
        <taxon>Dinosauria</taxon>
        <taxon>Saurischia</taxon>
        <taxon>Theropoda</taxon>
        <taxon>Coelurosauria</taxon>
        <taxon>Aves</taxon>
        <taxon>Neognathae</taxon>
        <taxon>Neoaves</taxon>
        <taxon>Telluraves</taxon>
        <taxon>Australaves</taxon>
        <taxon>Passeriformes</taxon>
        <taxon>Sturnidae</taxon>
        <taxon>Lamprotornis</taxon>
    </lineage>
</organism>
<comment type="caution">
    <text evidence="3">The sequence shown here is derived from an EMBL/GenBank/DDBJ whole genome shotgun (WGS) entry which is preliminary data.</text>
</comment>
<dbReference type="EMBL" id="JADDUC010000267">
    <property type="protein sequence ID" value="KAG0114755.1"/>
    <property type="molecule type" value="Genomic_DNA"/>
</dbReference>
<reference evidence="4" key="3">
    <citation type="submission" date="2022-01" db="EMBL/GenBank/DDBJ databases">
        <authorList>
            <person name="Rubenstein D.R."/>
        </authorList>
    </citation>
    <scope>NUCLEOTIDE SEQUENCE</scope>
    <source>
        <strain evidence="4">SS15</strain>
        <tissue evidence="4">Liver</tissue>
    </source>
</reference>